<dbReference type="EMBL" id="CM055112">
    <property type="protein sequence ID" value="KAJ7517662.1"/>
    <property type="molecule type" value="Genomic_DNA"/>
</dbReference>
<dbReference type="Proteomes" id="UP001162992">
    <property type="component" value="Chromosome 21"/>
</dbReference>
<proteinExistence type="predicted"/>
<accession>A0ACC2AJK0</accession>
<gene>
    <name evidence="1" type="ORF">O6H91_21G034000</name>
</gene>
<protein>
    <submittedName>
        <fullName evidence="1">Uncharacterized protein</fullName>
    </submittedName>
</protein>
<keyword evidence="2" id="KW-1185">Reference proteome</keyword>
<comment type="caution">
    <text evidence="1">The sequence shown here is derived from an EMBL/GenBank/DDBJ whole genome shotgun (WGS) entry which is preliminary data.</text>
</comment>
<evidence type="ECO:0000313" key="1">
    <source>
        <dbReference type="EMBL" id="KAJ7517662.1"/>
    </source>
</evidence>
<evidence type="ECO:0000313" key="2">
    <source>
        <dbReference type="Proteomes" id="UP001162992"/>
    </source>
</evidence>
<organism evidence="1 2">
    <name type="scientific">Diphasiastrum complanatum</name>
    <name type="common">Issler's clubmoss</name>
    <name type="synonym">Lycopodium complanatum</name>
    <dbReference type="NCBI Taxonomy" id="34168"/>
    <lineage>
        <taxon>Eukaryota</taxon>
        <taxon>Viridiplantae</taxon>
        <taxon>Streptophyta</taxon>
        <taxon>Embryophyta</taxon>
        <taxon>Tracheophyta</taxon>
        <taxon>Lycopodiopsida</taxon>
        <taxon>Lycopodiales</taxon>
        <taxon>Lycopodiaceae</taxon>
        <taxon>Lycopodioideae</taxon>
        <taxon>Diphasiastrum</taxon>
    </lineage>
</organism>
<sequence length="243" mass="27065">MKIQFYLFPTAIALLLILAVQCHSFAIDHAYSKLADYFNATTGPPSSLDISDAMIDKFYNLSGEARVSIETVVASNRRLAYVDGSGWYIGSDEVHHYASGVKCWSDYFSVEMGYWYGPWSKASGNVYCTGTSDCSIAHMSGHTTCESWSISVSSGIADGFINFGVTAGYDHQNCFEGTDTTQCTWNDQQCHCIWTQQQMTYQNGYKRRRCSSNHGDYTAWMQNIVHDAPTNRVSYGCGSKCSD</sequence>
<name>A0ACC2AJK0_DIPCM</name>
<reference evidence="2" key="1">
    <citation type="journal article" date="2024" name="Proc. Natl. Acad. Sci. U.S.A.">
        <title>Extraordinary preservation of gene collinearity over three hundred million years revealed in homosporous lycophytes.</title>
        <authorList>
            <person name="Li C."/>
            <person name="Wickell D."/>
            <person name="Kuo L.Y."/>
            <person name="Chen X."/>
            <person name="Nie B."/>
            <person name="Liao X."/>
            <person name="Peng D."/>
            <person name="Ji J."/>
            <person name="Jenkins J."/>
            <person name="Williams M."/>
            <person name="Shu S."/>
            <person name="Plott C."/>
            <person name="Barry K."/>
            <person name="Rajasekar S."/>
            <person name="Grimwood J."/>
            <person name="Han X."/>
            <person name="Sun S."/>
            <person name="Hou Z."/>
            <person name="He W."/>
            <person name="Dai G."/>
            <person name="Sun C."/>
            <person name="Schmutz J."/>
            <person name="Leebens-Mack J.H."/>
            <person name="Li F.W."/>
            <person name="Wang L."/>
        </authorList>
    </citation>
    <scope>NUCLEOTIDE SEQUENCE [LARGE SCALE GENOMIC DNA]</scope>
    <source>
        <strain evidence="2">cv. PW_Plant_1</strain>
    </source>
</reference>